<protein>
    <submittedName>
        <fullName evidence="1">Uncharacterized protein</fullName>
    </submittedName>
</protein>
<evidence type="ECO:0000313" key="1">
    <source>
        <dbReference type="EMBL" id="KAK9425873.1"/>
    </source>
</evidence>
<name>A0ABR2VG35_9PEZI</name>
<proteinExistence type="predicted"/>
<sequence>MSVRAVLGSGLRRAKTSYYRLVLNDLLDEPVLHEWQCIICQGQRPVLNGVVETLEWDETLLAICSHPLSTVKLLTATSTGPRGLESHLADWPMLPDTPAAQIRPQGNLHPKPNGSLLQFPQVDEAQPPLERRAEVDMAAEARSTPQEEKYSSAAVHFFSGHLATDAIRKLASRAGRSWLHVPLLP</sequence>
<reference evidence="1 2" key="1">
    <citation type="journal article" date="2024" name="J. Plant Pathol.">
        <title>Sequence and assembly of the genome of Seiridium unicorne, isolate CBS 538.82, causal agent of cypress canker disease.</title>
        <authorList>
            <person name="Scali E."/>
            <person name="Rocca G.D."/>
            <person name="Danti R."/>
            <person name="Garbelotto M."/>
            <person name="Barberini S."/>
            <person name="Baroncelli R."/>
            <person name="Emiliani G."/>
        </authorList>
    </citation>
    <scope>NUCLEOTIDE SEQUENCE [LARGE SCALE GENOMIC DNA]</scope>
    <source>
        <strain evidence="1 2">BM-138-508</strain>
    </source>
</reference>
<comment type="caution">
    <text evidence="1">The sequence shown here is derived from an EMBL/GenBank/DDBJ whole genome shotgun (WGS) entry which is preliminary data.</text>
</comment>
<accession>A0ABR2VG35</accession>
<organism evidence="1 2">
    <name type="scientific">Seiridium unicorne</name>
    <dbReference type="NCBI Taxonomy" id="138068"/>
    <lineage>
        <taxon>Eukaryota</taxon>
        <taxon>Fungi</taxon>
        <taxon>Dikarya</taxon>
        <taxon>Ascomycota</taxon>
        <taxon>Pezizomycotina</taxon>
        <taxon>Sordariomycetes</taxon>
        <taxon>Xylariomycetidae</taxon>
        <taxon>Amphisphaeriales</taxon>
        <taxon>Sporocadaceae</taxon>
        <taxon>Seiridium</taxon>
    </lineage>
</organism>
<dbReference type="EMBL" id="JARVKF010000011">
    <property type="protein sequence ID" value="KAK9425873.1"/>
    <property type="molecule type" value="Genomic_DNA"/>
</dbReference>
<gene>
    <name evidence="1" type="ORF">SUNI508_12851</name>
</gene>
<dbReference type="Proteomes" id="UP001408356">
    <property type="component" value="Unassembled WGS sequence"/>
</dbReference>
<keyword evidence="2" id="KW-1185">Reference proteome</keyword>
<evidence type="ECO:0000313" key="2">
    <source>
        <dbReference type="Proteomes" id="UP001408356"/>
    </source>
</evidence>